<reference evidence="9" key="1">
    <citation type="submission" date="2022-03" db="EMBL/GenBank/DDBJ databases">
        <authorList>
            <person name="Martin C."/>
        </authorList>
    </citation>
    <scope>NUCLEOTIDE SEQUENCE</scope>
</reference>
<dbReference type="InterPro" id="IPR051843">
    <property type="entry name" value="CPA1_transporter"/>
</dbReference>
<keyword evidence="5 7" id="KW-0472">Membrane</keyword>
<organism evidence="9 10">
    <name type="scientific">Owenia fusiformis</name>
    <name type="common">Polychaete worm</name>
    <dbReference type="NCBI Taxonomy" id="6347"/>
    <lineage>
        <taxon>Eukaryota</taxon>
        <taxon>Metazoa</taxon>
        <taxon>Spiralia</taxon>
        <taxon>Lophotrochozoa</taxon>
        <taxon>Annelida</taxon>
        <taxon>Polychaeta</taxon>
        <taxon>Sedentaria</taxon>
        <taxon>Canalipalpata</taxon>
        <taxon>Sabellida</taxon>
        <taxon>Oweniida</taxon>
        <taxon>Oweniidae</taxon>
        <taxon>Owenia</taxon>
    </lineage>
</organism>
<evidence type="ECO:0000256" key="7">
    <source>
        <dbReference type="SAM" id="Phobius"/>
    </source>
</evidence>
<feature type="transmembrane region" description="Helical" evidence="7">
    <location>
        <begin position="314"/>
        <end position="337"/>
    </location>
</feature>
<dbReference type="Pfam" id="PF00999">
    <property type="entry name" value="Na_H_Exchanger"/>
    <property type="match status" value="1"/>
</dbReference>
<name>A0A8S4PQN5_OWEFU</name>
<sequence length="602" mass="65248">MDTLSDKSGEVELTSLKQRSNNTSTDDVEVALKAGPTRDRNSFYGDKHPDNTNNSGTSQNQDESLGSKEGDQEQSDPPGKCSLWCLSCQHCCYRQCKPYMTKYNSVPQDASRITKCHHAFLCPPHGKLAKWFTLLFVAMVMFGVFWGITGANALPGGNLFALYILMVFAWLLGVLAGKIKLPPLFGMLIAGAILKNVPHINFAADINRTWSSTIRNMAFDVILIRAVLGLDPASLTKAPGAIVRLAAIPCLIEAATVGVVSHFLLNFPWVWAFLLGFVIAPISPAVVISSMIVLQDQGYGVEQGIPQILIPAAILDNVITISGFGILLTVAFSTGAFNVYTVFKGPIEALMGILCGALVGLLMWYLPHKKHKHLVLFRFLILFMAALFSTFGSKAAGASGAGALGVLSMTFVASYRWRQEGWIGKENPLGRIMVMLWRLFEPLLFGLIGAEIDIAKLDGATVGFAIATLFIGFLIRMVAAFVAVTCAPFSWKEKFFLPFAWFPKATVQAAIGSIALDMAQELPDSNPDKATKVTLGLQILSMAVLAILFTAPPGATAIKLAGTRLLKLPHDTDSAKNVPDCDNVKTDKEKISLSENELEENV</sequence>
<feature type="transmembrane region" description="Helical" evidence="7">
    <location>
        <begin position="160"/>
        <end position="177"/>
    </location>
</feature>
<keyword evidence="4 7" id="KW-1133">Transmembrane helix</keyword>
<proteinExistence type="inferred from homology"/>
<feature type="transmembrane region" description="Helical" evidence="7">
    <location>
        <begin position="349"/>
        <end position="367"/>
    </location>
</feature>
<evidence type="ECO:0000256" key="3">
    <source>
        <dbReference type="ARBA" id="ARBA00022692"/>
    </source>
</evidence>
<evidence type="ECO:0000256" key="6">
    <source>
        <dbReference type="SAM" id="MobiDB-lite"/>
    </source>
</evidence>
<comment type="caution">
    <text evidence="9">The sequence shown here is derived from an EMBL/GenBank/DDBJ whole genome shotgun (WGS) entry which is preliminary data.</text>
</comment>
<feature type="transmembrane region" description="Helical" evidence="7">
    <location>
        <begin position="374"/>
        <end position="392"/>
    </location>
</feature>
<feature type="compositionally biased region" description="Basic and acidic residues" evidence="6">
    <location>
        <begin position="1"/>
        <end position="10"/>
    </location>
</feature>
<dbReference type="GO" id="GO:0016020">
    <property type="term" value="C:membrane"/>
    <property type="evidence" value="ECO:0007669"/>
    <property type="project" value="UniProtKB-SubCell"/>
</dbReference>
<dbReference type="AlphaFoldDB" id="A0A8S4PQN5"/>
<dbReference type="GO" id="GO:0015297">
    <property type="term" value="F:antiporter activity"/>
    <property type="evidence" value="ECO:0007669"/>
    <property type="project" value="InterPro"/>
</dbReference>
<dbReference type="InterPro" id="IPR038770">
    <property type="entry name" value="Na+/solute_symporter_sf"/>
</dbReference>
<feature type="transmembrane region" description="Helical" evidence="7">
    <location>
        <begin position="242"/>
        <end position="265"/>
    </location>
</feature>
<evidence type="ECO:0000256" key="4">
    <source>
        <dbReference type="ARBA" id="ARBA00022989"/>
    </source>
</evidence>
<feature type="transmembrane region" description="Helical" evidence="7">
    <location>
        <begin position="535"/>
        <end position="558"/>
    </location>
</feature>
<feature type="compositionally biased region" description="Polar residues" evidence="6">
    <location>
        <begin position="51"/>
        <end position="64"/>
    </location>
</feature>
<feature type="domain" description="Cation/H+ exchanger transmembrane" evidence="8">
    <location>
        <begin position="167"/>
        <end position="552"/>
    </location>
</feature>
<feature type="transmembrane region" description="Helical" evidence="7">
    <location>
        <begin position="495"/>
        <end position="515"/>
    </location>
</feature>
<dbReference type="OrthoDB" id="423807at2759"/>
<evidence type="ECO:0000256" key="2">
    <source>
        <dbReference type="ARBA" id="ARBA00007367"/>
    </source>
</evidence>
<evidence type="ECO:0000313" key="9">
    <source>
        <dbReference type="EMBL" id="CAH1795960.1"/>
    </source>
</evidence>
<feature type="transmembrane region" description="Helical" evidence="7">
    <location>
        <begin position="398"/>
        <end position="417"/>
    </location>
</feature>
<feature type="transmembrane region" description="Helical" evidence="7">
    <location>
        <begin position="128"/>
        <end position="148"/>
    </location>
</feature>
<evidence type="ECO:0000256" key="5">
    <source>
        <dbReference type="ARBA" id="ARBA00023136"/>
    </source>
</evidence>
<gene>
    <name evidence="9" type="ORF">OFUS_LOCUS20424</name>
</gene>
<dbReference type="EMBL" id="CAIIXF020000010">
    <property type="protein sequence ID" value="CAH1795960.1"/>
    <property type="molecule type" value="Genomic_DNA"/>
</dbReference>
<evidence type="ECO:0000256" key="1">
    <source>
        <dbReference type="ARBA" id="ARBA00004141"/>
    </source>
</evidence>
<feature type="transmembrane region" description="Helical" evidence="7">
    <location>
        <begin position="429"/>
        <end position="450"/>
    </location>
</feature>
<feature type="transmembrane region" description="Helical" evidence="7">
    <location>
        <begin position="271"/>
        <end position="294"/>
    </location>
</feature>
<keyword evidence="10" id="KW-1185">Reference proteome</keyword>
<dbReference type="Proteomes" id="UP000749559">
    <property type="component" value="Unassembled WGS sequence"/>
</dbReference>
<feature type="region of interest" description="Disordered" evidence="6">
    <location>
        <begin position="1"/>
        <end position="74"/>
    </location>
</feature>
<dbReference type="InterPro" id="IPR006153">
    <property type="entry name" value="Cation/H_exchanger_TM"/>
</dbReference>
<comment type="similarity">
    <text evidence="2">Belongs to the monovalent cation:proton antiporter 1 (CPA1) transporter (TC 2.A.36) family.</text>
</comment>
<comment type="subcellular location">
    <subcellularLocation>
        <location evidence="1">Membrane</location>
        <topology evidence="1">Multi-pass membrane protein</topology>
    </subcellularLocation>
</comment>
<keyword evidence="3 7" id="KW-0812">Transmembrane</keyword>
<dbReference type="GO" id="GO:1902600">
    <property type="term" value="P:proton transmembrane transport"/>
    <property type="evidence" value="ECO:0007669"/>
    <property type="project" value="InterPro"/>
</dbReference>
<evidence type="ECO:0000313" key="10">
    <source>
        <dbReference type="Proteomes" id="UP000749559"/>
    </source>
</evidence>
<protein>
    <recommendedName>
        <fullName evidence="8">Cation/H+ exchanger transmembrane domain-containing protein</fullName>
    </recommendedName>
</protein>
<feature type="transmembrane region" description="Helical" evidence="7">
    <location>
        <begin position="462"/>
        <end position="483"/>
    </location>
</feature>
<evidence type="ECO:0000259" key="8">
    <source>
        <dbReference type="Pfam" id="PF00999"/>
    </source>
</evidence>
<accession>A0A8S4PQN5</accession>
<dbReference type="PANTHER" id="PTHR31102">
    <property type="match status" value="1"/>
</dbReference>
<dbReference type="PANTHER" id="PTHR31102:SF1">
    <property type="entry name" value="CATION_H+ EXCHANGER DOMAIN-CONTAINING PROTEIN"/>
    <property type="match status" value="1"/>
</dbReference>
<feature type="compositionally biased region" description="Basic and acidic residues" evidence="6">
    <location>
        <begin position="36"/>
        <end position="50"/>
    </location>
</feature>
<dbReference type="Gene3D" id="1.20.1530.20">
    <property type="match status" value="1"/>
</dbReference>
<feature type="compositionally biased region" description="Polar residues" evidence="6">
    <location>
        <begin position="15"/>
        <end position="25"/>
    </location>
</feature>